<protein>
    <submittedName>
        <fullName evidence="3">NADP-dependent oxidoreductase</fullName>
        <ecNumber evidence="3">1.-.-.-</ecNumber>
    </submittedName>
</protein>
<dbReference type="Proteomes" id="UP001597369">
    <property type="component" value="Unassembled WGS sequence"/>
</dbReference>
<name>A0ABW4X279_9BACT</name>
<dbReference type="PANTHER" id="PTHR11695">
    <property type="entry name" value="ALCOHOL DEHYDROGENASE RELATED"/>
    <property type="match status" value="1"/>
</dbReference>
<comment type="caution">
    <text evidence="3">The sequence shown here is derived from an EMBL/GenBank/DDBJ whole genome shotgun (WGS) entry which is preliminary data.</text>
</comment>
<dbReference type="Pfam" id="PF08240">
    <property type="entry name" value="ADH_N"/>
    <property type="match status" value="1"/>
</dbReference>
<organism evidence="3 4">
    <name type="scientific">Pontibacter silvestris</name>
    <dbReference type="NCBI Taxonomy" id="2305183"/>
    <lineage>
        <taxon>Bacteria</taxon>
        <taxon>Pseudomonadati</taxon>
        <taxon>Bacteroidota</taxon>
        <taxon>Cytophagia</taxon>
        <taxon>Cytophagales</taxon>
        <taxon>Hymenobacteraceae</taxon>
        <taxon>Pontibacter</taxon>
    </lineage>
</organism>
<dbReference type="InterPro" id="IPR020843">
    <property type="entry name" value="ER"/>
</dbReference>
<dbReference type="InterPro" id="IPR036291">
    <property type="entry name" value="NAD(P)-bd_dom_sf"/>
</dbReference>
<dbReference type="Gene3D" id="3.90.180.10">
    <property type="entry name" value="Medium-chain alcohol dehydrogenases, catalytic domain"/>
    <property type="match status" value="1"/>
</dbReference>
<proteinExistence type="predicted"/>
<dbReference type="Gene3D" id="3.40.50.720">
    <property type="entry name" value="NAD(P)-binding Rossmann-like Domain"/>
    <property type="match status" value="1"/>
</dbReference>
<dbReference type="InterPro" id="IPR011032">
    <property type="entry name" value="GroES-like_sf"/>
</dbReference>
<evidence type="ECO:0000256" key="1">
    <source>
        <dbReference type="ARBA" id="ARBA00023002"/>
    </source>
</evidence>
<keyword evidence="1 3" id="KW-0560">Oxidoreductase</keyword>
<dbReference type="Pfam" id="PF13602">
    <property type="entry name" value="ADH_zinc_N_2"/>
    <property type="match status" value="1"/>
</dbReference>
<dbReference type="PANTHER" id="PTHR11695:SF294">
    <property type="entry name" value="RETICULON-4-INTERACTING PROTEIN 1, MITOCHONDRIAL"/>
    <property type="match status" value="1"/>
</dbReference>
<dbReference type="RefSeq" id="WP_229959558.1">
    <property type="nucleotide sequence ID" value="NZ_JAJJWI010000005.1"/>
</dbReference>
<dbReference type="InterPro" id="IPR050700">
    <property type="entry name" value="YIM1/Zinc_Alcohol_DH_Fams"/>
</dbReference>
<evidence type="ECO:0000259" key="2">
    <source>
        <dbReference type="SMART" id="SM00829"/>
    </source>
</evidence>
<dbReference type="EC" id="1.-.-.-" evidence="3"/>
<reference evidence="4" key="1">
    <citation type="journal article" date="2019" name="Int. J. Syst. Evol. Microbiol.">
        <title>The Global Catalogue of Microorganisms (GCM) 10K type strain sequencing project: providing services to taxonomists for standard genome sequencing and annotation.</title>
        <authorList>
            <consortium name="The Broad Institute Genomics Platform"/>
            <consortium name="The Broad Institute Genome Sequencing Center for Infectious Disease"/>
            <person name="Wu L."/>
            <person name="Ma J."/>
        </authorList>
    </citation>
    <scope>NUCLEOTIDE SEQUENCE [LARGE SCALE GENOMIC DNA]</scope>
    <source>
        <strain evidence="4">JCM 16545</strain>
    </source>
</reference>
<dbReference type="SUPFAM" id="SSF50129">
    <property type="entry name" value="GroES-like"/>
    <property type="match status" value="1"/>
</dbReference>
<dbReference type="PROSITE" id="PS01162">
    <property type="entry name" value="QOR_ZETA_CRYSTAL"/>
    <property type="match status" value="1"/>
</dbReference>
<dbReference type="InterPro" id="IPR002364">
    <property type="entry name" value="Quin_OxRdtase/zeta-crystal_CS"/>
</dbReference>
<sequence>MKAIILPKPGGVENFQIKEIEKPVPQKNEVLVKVKAISINPVDTKTREGKAAYDSLKDNNPLILGWDISGEVEAVGDEVEYFKAGDEVFGMVNFPGHGKAYAEYVTAPEGHLAHKPAQVSFEEAAATTLAALTAWQVLVHEADVQPGQRVLIHAAAGGVGHFAVQIAKYFQAYVIGTASAQNHDFLKSIGVDEPIDYKNQNVEDVVKDVDVVLDSLGEENTRKSLKTMKDGGKIISILRGATDEVKAEAKKRNIQAKNHSVKSSGEDETQLAELLMSGKIKPYIAQTYGFEDIADAHEKVASRTTNGKVIIRVS</sequence>
<dbReference type="GO" id="GO:0016491">
    <property type="term" value="F:oxidoreductase activity"/>
    <property type="evidence" value="ECO:0007669"/>
    <property type="project" value="UniProtKB-KW"/>
</dbReference>
<keyword evidence="4" id="KW-1185">Reference proteome</keyword>
<evidence type="ECO:0000313" key="3">
    <source>
        <dbReference type="EMBL" id="MFD2068481.1"/>
    </source>
</evidence>
<dbReference type="CDD" id="cd05289">
    <property type="entry name" value="MDR_like_2"/>
    <property type="match status" value="1"/>
</dbReference>
<gene>
    <name evidence="3" type="ORF">ACFSKU_16440</name>
</gene>
<dbReference type="SUPFAM" id="SSF51735">
    <property type="entry name" value="NAD(P)-binding Rossmann-fold domains"/>
    <property type="match status" value="1"/>
</dbReference>
<accession>A0ABW4X279</accession>
<evidence type="ECO:0000313" key="4">
    <source>
        <dbReference type="Proteomes" id="UP001597369"/>
    </source>
</evidence>
<dbReference type="SMART" id="SM00829">
    <property type="entry name" value="PKS_ER"/>
    <property type="match status" value="1"/>
</dbReference>
<feature type="domain" description="Enoyl reductase (ER)" evidence="2">
    <location>
        <begin position="10"/>
        <end position="311"/>
    </location>
</feature>
<dbReference type="EMBL" id="JBHUHV010000053">
    <property type="protein sequence ID" value="MFD2068481.1"/>
    <property type="molecule type" value="Genomic_DNA"/>
</dbReference>
<dbReference type="InterPro" id="IPR013154">
    <property type="entry name" value="ADH-like_N"/>
</dbReference>